<dbReference type="EC" id="6.3.2.17" evidence="2"/>
<evidence type="ECO:0000256" key="2">
    <source>
        <dbReference type="ARBA" id="ARBA00013025"/>
    </source>
</evidence>
<dbReference type="InterPro" id="IPR036615">
    <property type="entry name" value="Mur_ligase_C_dom_sf"/>
</dbReference>
<dbReference type="EMBL" id="JAOL01000162">
    <property type="protein sequence ID" value="EUA87333.1"/>
    <property type="molecule type" value="Genomic_DNA"/>
</dbReference>
<evidence type="ECO:0000256" key="8">
    <source>
        <dbReference type="ARBA" id="ARBA00030592"/>
    </source>
</evidence>
<comment type="catalytic activity">
    <reaction evidence="9">
        <text>(6S)-5,6,7,8-tetrahydrofolyl-(gamma-L-Glu)(n) + L-glutamate + ATP = (6S)-5,6,7,8-tetrahydrofolyl-(gamma-L-Glu)(n+1) + ADP + phosphate + H(+)</text>
        <dbReference type="Rhea" id="RHEA:10580"/>
        <dbReference type="Rhea" id="RHEA-COMP:14738"/>
        <dbReference type="Rhea" id="RHEA-COMP:14740"/>
        <dbReference type="ChEBI" id="CHEBI:15378"/>
        <dbReference type="ChEBI" id="CHEBI:29985"/>
        <dbReference type="ChEBI" id="CHEBI:30616"/>
        <dbReference type="ChEBI" id="CHEBI:43474"/>
        <dbReference type="ChEBI" id="CHEBI:141005"/>
        <dbReference type="ChEBI" id="CHEBI:456216"/>
        <dbReference type="EC" id="6.3.2.17"/>
    </reaction>
</comment>
<evidence type="ECO:0000256" key="9">
    <source>
        <dbReference type="ARBA" id="ARBA00047493"/>
    </source>
</evidence>
<accession>A0ABN0QRJ3</accession>
<dbReference type="InterPro" id="IPR036565">
    <property type="entry name" value="Mur-like_cat_sf"/>
</dbReference>
<dbReference type="InterPro" id="IPR018109">
    <property type="entry name" value="Folylpolyglutamate_synth_CS"/>
</dbReference>
<evidence type="ECO:0000256" key="3">
    <source>
        <dbReference type="ARBA" id="ARBA00022598"/>
    </source>
</evidence>
<evidence type="ECO:0000313" key="13">
    <source>
        <dbReference type="EMBL" id="EUA87333.1"/>
    </source>
</evidence>
<feature type="compositionally biased region" description="Basic and acidic residues" evidence="10">
    <location>
        <begin position="506"/>
        <end position="523"/>
    </location>
</feature>
<proteinExistence type="inferred from homology"/>
<evidence type="ECO:0000256" key="7">
    <source>
        <dbReference type="ARBA" id="ARBA00022842"/>
    </source>
</evidence>
<feature type="region of interest" description="Disordered" evidence="10">
    <location>
        <begin position="506"/>
        <end position="539"/>
    </location>
</feature>
<feature type="domain" description="Mur ligase C-terminal" evidence="11">
    <location>
        <begin position="334"/>
        <end position="446"/>
    </location>
</feature>
<dbReference type="PANTHER" id="PTHR11136">
    <property type="entry name" value="FOLYLPOLYGLUTAMATE SYNTHASE-RELATED"/>
    <property type="match status" value="1"/>
</dbReference>
<evidence type="ECO:0000256" key="1">
    <source>
        <dbReference type="ARBA" id="ARBA00008276"/>
    </source>
</evidence>
<dbReference type="PANTHER" id="PTHR11136:SF0">
    <property type="entry name" value="DIHYDROFOLATE SYNTHETASE-RELATED"/>
    <property type="match status" value="1"/>
</dbReference>
<keyword evidence="6" id="KW-0067">ATP-binding</keyword>
<dbReference type="InterPro" id="IPR013221">
    <property type="entry name" value="Mur_ligase_cen"/>
</dbReference>
<keyword evidence="4" id="KW-0479">Metal-binding</keyword>
<dbReference type="InterPro" id="IPR004101">
    <property type="entry name" value="Mur_ligase_C"/>
</dbReference>
<dbReference type="SUPFAM" id="SSF53244">
    <property type="entry name" value="MurD-like peptide ligases, peptide-binding domain"/>
    <property type="match status" value="1"/>
</dbReference>
<keyword evidence="14" id="KW-1185">Reference proteome</keyword>
<dbReference type="PROSITE" id="PS01012">
    <property type="entry name" value="FOLYLPOLYGLU_SYNT_2"/>
    <property type="match status" value="1"/>
</dbReference>
<dbReference type="Gene3D" id="3.90.190.20">
    <property type="entry name" value="Mur ligase, C-terminal domain"/>
    <property type="match status" value="1"/>
</dbReference>
<comment type="caution">
    <text evidence="13">The sequence shown here is derived from an EMBL/GenBank/DDBJ whole genome shotgun (WGS) entry which is preliminary data.</text>
</comment>
<organism evidence="13 14">
    <name type="scientific">Mycobacterium ulcerans str. Harvey</name>
    <dbReference type="NCBI Taxonomy" id="1299332"/>
    <lineage>
        <taxon>Bacteria</taxon>
        <taxon>Bacillati</taxon>
        <taxon>Actinomycetota</taxon>
        <taxon>Actinomycetes</taxon>
        <taxon>Mycobacteriales</taxon>
        <taxon>Mycobacteriaceae</taxon>
        <taxon>Mycobacterium</taxon>
        <taxon>Mycobacterium ulcerans group</taxon>
    </lineage>
</organism>
<evidence type="ECO:0000259" key="11">
    <source>
        <dbReference type="Pfam" id="PF02875"/>
    </source>
</evidence>
<evidence type="ECO:0000313" key="14">
    <source>
        <dbReference type="Proteomes" id="UP000020681"/>
    </source>
</evidence>
<evidence type="ECO:0000256" key="6">
    <source>
        <dbReference type="ARBA" id="ARBA00022840"/>
    </source>
</evidence>
<keyword evidence="3 13" id="KW-0436">Ligase</keyword>
<dbReference type="SUPFAM" id="SSF53623">
    <property type="entry name" value="MurD-like peptide ligases, catalytic domain"/>
    <property type="match status" value="1"/>
</dbReference>
<evidence type="ECO:0000256" key="5">
    <source>
        <dbReference type="ARBA" id="ARBA00022741"/>
    </source>
</evidence>
<dbReference type="Pfam" id="PF08245">
    <property type="entry name" value="Mur_ligase_M"/>
    <property type="match status" value="1"/>
</dbReference>
<evidence type="ECO:0000259" key="12">
    <source>
        <dbReference type="Pfam" id="PF08245"/>
    </source>
</evidence>
<evidence type="ECO:0000256" key="4">
    <source>
        <dbReference type="ARBA" id="ARBA00022723"/>
    </source>
</evidence>
<evidence type="ECO:0000256" key="10">
    <source>
        <dbReference type="SAM" id="MobiDB-lite"/>
    </source>
</evidence>
<dbReference type="Proteomes" id="UP000020681">
    <property type="component" value="Unassembled WGS sequence"/>
</dbReference>
<sequence length="619" mass="64441">MSFDPPDWTGLAQGSDAEPTPDELASLLQVEHLLDQRWPETRIEPSLTRISALMDLLGSPQLSYPSIHIGGTNGKTSVARMFDALITALHQRTGRTTSPHLQSAVERISIDGKPITPAQYVQTYREIEPFVQMIDQQSQAAGGPAMSKFEVLTAMAFAAFADAPVDVAVVEVGLGGRWDATNVINAPVAVITPISIDHVDYLGDDIASIAGEKAGIIHKAADGSPDTVAVIGRQLPEAMEVLLAQAVRADAAVAREDSEFAVLGRQVAVGGQLLQLQGLGGVYSDIYLPLHGEYQAHNAVVALAAVEAFFGAGAQRQLDVDAVRAGFAAVTSPGRLERLRSSPTVFIDAAHNPAGAAALAQSLVAEFDFRSLVGVVAVMADKDVNGILAALEPAFDSIVVTHNGSPRALDVASLALAAEQYFGPDRVITAENLRDAVDAATALVDESAIDWEAQGGSLSGTGIVITGSVVTAGPPALCSVVIRNDRAAAGAGKSRGSGTTVRPMEEFRLGDDSDTYPRGDRGAVGHPGGGCGRRRADSGVAGLPHWARRDAGVAGRRAAQAVGDLGEPGHSAGAYRRRFRVPGRRVFGCGVRRGMGHDGVLPCRGQASRAPGASAVALI</sequence>
<keyword evidence="5" id="KW-0547">Nucleotide-binding</keyword>
<dbReference type="GO" id="GO:0016874">
    <property type="term" value="F:ligase activity"/>
    <property type="evidence" value="ECO:0007669"/>
    <property type="project" value="UniProtKB-KW"/>
</dbReference>
<feature type="domain" description="Mur ligase central" evidence="12">
    <location>
        <begin position="69"/>
        <end position="306"/>
    </location>
</feature>
<gene>
    <name evidence="13" type="primary">folC</name>
    <name evidence="13" type="ORF">I551_6060</name>
</gene>
<feature type="region of interest" description="Disordered" evidence="10">
    <location>
        <begin position="1"/>
        <end position="20"/>
    </location>
</feature>
<dbReference type="Gene3D" id="3.40.1190.10">
    <property type="entry name" value="Mur-like, catalytic domain"/>
    <property type="match status" value="1"/>
</dbReference>
<reference evidence="13 14" key="1">
    <citation type="submission" date="2014-01" db="EMBL/GenBank/DDBJ databases">
        <authorList>
            <person name="Dobos K."/>
            <person name="Lenaerts A."/>
            <person name="Ordway D."/>
            <person name="DeGroote M.A."/>
            <person name="Parker T."/>
            <person name="Sizemore C."/>
            <person name="Tallon L.J."/>
            <person name="Sadzewicz L.K."/>
            <person name="Sengamalay N."/>
            <person name="Fraser C.M."/>
            <person name="Hine E."/>
            <person name="Shefchek K.A."/>
            <person name="Das S.P."/>
            <person name="Tettelin H."/>
        </authorList>
    </citation>
    <scope>NUCLEOTIDE SEQUENCE [LARGE SCALE GENOMIC DNA]</scope>
    <source>
        <strain evidence="13 14">Harvey</strain>
    </source>
</reference>
<dbReference type="InterPro" id="IPR001645">
    <property type="entry name" value="Folylpolyglutamate_synth"/>
</dbReference>
<protein>
    <recommendedName>
        <fullName evidence="2">tetrahydrofolate synthase</fullName>
        <ecNumber evidence="2">6.3.2.17</ecNumber>
    </recommendedName>
    <alternativeName>
        <fullName evidence="8">Tetrahydrofolylpolyglutamate synthase</fullName>
    </alternativeName>
</protein>
<keyword evidence="7" id="KW-0460">Magnesium</keyword>
<dbReference type="NCBIfam" id="NF047860">
    <property type="entry name" value="Tet-DihydfolSynFolCMyb"/>
    <property type="match status" value="1"/>
</dbReference>
<dbReference type="NCBIfam" id="TIGR01499">
    <property type="entry name" value="folC"/>
    <property type="match status" value="1"/>
</dbReference>
<name>A0ABN0QRJ3_MYCUL</name>
<dbReference type="Pfam" id="PF02875">
    <property type="entry name" value="Mur_ligase_C"/>
    <property type="match status" value="1"/>
</dbReference>
<comment type="similarity">
    <text evidence="1">Belongs to the folylpolyglutamate synthase family.</text>
</comment>